<dbReference type="PANTHER" id="PTHR46140:SF2">
    <property type="entry name" value="VACUOLAR TRANSPORTER CHAPERONE 3 COMPLEX SUBUNIT 3-RELATED"/>
    <property type="match status" value="1"/>
</dbReference>
<keyword evidence="3 5" id="KW-1133">Transmembrane helix</keyword>
<dbReference type="Proteomes" id="UP000297245">
    <property type="component" value="Unassembled WGS sequence"/>
</dbReference>
<feature type="transmembrane region" description="Helical" evidence="5">
    <location>
        <begin position="39"/>
        <end position="55"/>
    </location>
</feature>
<organism evidence="7 8">
    <name type="scientific">Dendrothele bispora (strain CBS 962.96)</name>
    <dbReference type="NCBI Taxonomy" id="1314807"/>
    <lineage>
        <taxon>Eukaryota</taxon>
        <taxon>Fungi</taxon>
        <taxon>Dikarya</taxon>
        <taxon>Basidiomycota</taxon>
        <taxon>Agaricomycotina</taxon>
        <taxon>Agaricomycetes</taxon>
        <taxon>Agaricomycetidae</taxon>
        <taxon>Agaricales</taxon>
        <taxon>Agaricales incertae sedis</taxon>
        <taxon>Dendrothele</taxon>
    </lineage>
</organism>
<feature type="domain" description="DUF202" evidence="6">
    <location>
        <begin position="6"/>
        <end position="61"/>
    </location>
</feature>
<reference evidence="7 8" key="1">
    <citation type="journal article" date="2019" name="Nat. Ecol. Evol.">
        <title>Megaphylogeny resolves global patterns of mushroom evolution.</title>
        <authorList>
            <person name="Varga T."/>
            <person name="Krizsan K."/>
            <person name="Foldi C."/>
            <person name="Dima B."/>
            <person name="Sanchez-Garcia M."/>
            <person name="Sanchez-Ramirez S."/>
            <person name="Szollosi G.J."/>
            <person name="Szarkandi J.G."/>
            <person name="Papp V."/>
            <person name="Albert L."/>
            <person name="Andreopoulos W."/>
            <person name="Angelini C."/>
            <person name="Antonin V."/>
            <person name="Barry K.W."/>
            <person name="Bougher N.L."/>
            <person name="Buchanan P."/>
            <person name="Buyck B."/>
            <person name="Bense V."/>
            <person name="Catcheside P."/>
            <person name="Chovatia M."/>
            <person name="Cooper J."/>
            <person name="Damon W."/>
            <person name="Desjardin D."/>
            <person name="Finy P."/>
            <person name="Geml J."/>
            <person name="Haridas S."/>
            <person name="Hughes K."/>
            <person name="Justo A."/>
            <person name="Karasinski D."/>
            <person name="Kautmanova I."/>
            <person name="Kiss B."/>
            <person name="Kocsube S."/>
            <person name="Kotiranta H."/>
            <person name="LaButti K.M."/>
            <person name="Lechner B.E."/>
            <person name="Liimatainen K."/>
            <person name="Lipzen A."/>
            <person name="Lukacs Z."/>
            <person name="Mihaltcheva S."/>
            <person name="Morgado L.N."/>
            <person name="Niskanen T."/>
            <person name="Noordeloos M.E."/>
            <person name="Ohm R.A."/>
            <person name="Ortiz-Santana B."/>
            <person name="Ovrebo C."/>
            <person name="Racz N."/>
            <person name="Riley R."/>
            <person name="Savchenko A."/>
            <person name="Shiryaev A."/>
            <person name="Soop K."/>
            <person name="Spirin V."/>
            <person name="Szebenyi C."/>
            <person name="Tomsovsky M."/>
            <person name="Tulloss R.E."/>
            <person name="Uehling J."/>
            <person name="Grigoriev I.V."/>
            <person name="Vagvolgyi C."/>
            <person name="Papp T."/>
            <person name="Martin F.M."/>
            <person name="Miettinen O."/>
            <person name="Hibbett D.S."/>
            <person name="Nagy L.G."/>
        </authorList>
    </citation>
    <scope>NUCLEOTIDE SEQUENCE [LARGE SCALE GENOMIC DNA]</scope>
    <source>
        <strain evidence="7 8">CBS 962.96</strain>
    </source>
</reference>
<gene>
    <name evidence="7" type="ORF">K435DRAFT_622846</name>
</gene>
<protein>
    <recommendedName>
        <fullName evidence="6">DUF202 domain-containing protein</fullName>
    </recommendedName>
</protein>
<dbReference type="GO" id="GO:0000329">
    <property type="term" value="C:fungal-type vacuole membrane"/>
    <property type="evidence" value="ECO:0007669"/>
    <property type="project" value="TreeGrafter"/>
</dbReference>
<evidence type="ECO:0000256" key="2">
    <source>
        <dbReference type="ARBA" id="ARBA00022692"/>
    </source>
</evidence>
<evidence type="ECO:0000256" key="5">
    <source>
        <dbReference type="SAM" id="Phobius"/>
    </source>
</evidence>
<dbReference type="AlphaFoldDB" id="A0A4S8LV88"/>
<feature type="non-terminal residue" evidence="7">
    <location>
        <position position="1"/>
    </location>
</feature>
<dbReference type="GO" id="GO:0012505">
    <property type="term" value="C:endomembrane system"/>
    <property type="evidence" value="ECO:0007669"/>
    <property type="project" value="UniProtKB-SubCell"/>
</dbReference>
<dbReference type="EMBL" id="ML179247">
    <property type="protein sequence ID" value="THU93529.1"/>
    <property type="molecule type" value="Genomic_DNA"/>
</dbReference>
<dbReference type="OrthoDB" id="6493944at2759"/>
<comment type="subcellular location">
    <subcellularLocation>
        <location evidence="1">Endomembrane system</location>
        <topology evidence="1">Multi-pass membrane protein</topology>
    </subcellularLocation>
</comment>
<dbReference type="Pfam" id="PF02656">
    <property type="entry name" value="DUF202"/>
    <property type="match status" value="1"/>
</dbReference>
<dbReference type="GO" id="GO:0033254">
    <property type="term" value="C:vacuolar transporter chaperone complex"/>
    <property type="evidence" value="ECO:0007669"/>
    <property type="project" value="TreeGrafter"/>
</dbReference>
<keyword evidence="8" id="KW-1185">Reference proteome</keyword>
<evidence type="ECO:0000313" key="8">
    <source>
        <dbReference type="Proteomes" id="UP000297245"/>
    </source>
</evidence>
<evidence type="ECO:0000313" key="7">
    <source>
        <dbReference type="EMBL" id="THU93529.1"/>
    </source>
</evidence>
<keyword evidence="2 5" id="KW-0812">Transmembrane</keyword>
<evidence type="ECO:0000256" key="3">
    <source>
        <dbReference type="ARBA" id="ARBA00022989"/>
    </source>
</evidence>
<keyword evidence="4 5" id="KW-0472">Membrane</keyword>
<evidence type="ECO:0000256" key="4">
    <source>
        <dbReference type="ARBA" id="ARBA00023136"/>
    </source>
</evidence>
<sequence>QPKLALANERTFLAWVHFTVILGAVAVGMLNFRPKLTDSSNLSILAIVIMLYALASHNRRASTIRKGDPPESVYIDRFGPVSL</sequence>
<evidence type="ECO:0000259" key="6">
    <source>
        <dbReference type="Pfam" id="PF02656"/>
    </source>
</evidence>
<feature type="transmembrane region" description="Helical" evidence="5">
    <location>
        <begin position="12"/>
        <end position="33"/>
    </location>
</feature>
<dbReference type="PANTHER" id="PTHR46140">
    <property type="entry name" value="VACUOLAR TRANSPORTER CHAPERONE 1-RELATED"/>
    <property type="match status" value="1"/>
</dbReference>
<evidence type="ECO:0000256" key="1">
    <source>
        <dbReference type="ARBA" id="ARBA00004127"/>
    </source>
</evidence>
<proteinExistence type="predicted"/>
<dbReference type="InterPro" id="IPR003807">
    <property type="entry name" value="DUF202"/>
</dbReference>
<feature type="non-terminal residue" evidence="7">
    <location>
        <position position="83"/>
    </location>
</feature>
<name>A0A4S8LV88_DENBC</name>
<accession>A0A4S8LV88</accession>
<dbReference type="InterPro" id="IPR051572">
    <property type="entry name" value="VTC_Complex_Subunit"/>
</dbReference>